<accession>A0ABW2I8Y5</accession>
<dbReference type="RefSeq" id="WP_233588319.1">
    <property type="nucleotide sequence ID" value="NZ_JBHTBU010000001.1"/>
</dbReference>
<dbReference type="Proteomes" id="UP001596542">
    <property type="component" value="Unassembled WGS sequence"/>
</dbReference>
<sequence>MKRDIFPPQKHGYSGRSSSAFFRLAEVIGKSNEPTQTQFSILQRAYESTAEHLAESTSFKDQFEEIHAHGSRQLGTLVRPRDEGRDGFDVDLIARLPHSAYYLYSDTGGPSRLLMNLFQALQSYADKHQLQIRKWERCVTLEYASGMTADIAPVIDAPQHATAYGDTHALIPDRDQRAFHSTNPRGYAKWFDQVAAISPIFTLVERSISAMDSVYSSTEIAPLPDAQEVFQRMLCRLVQMVKLHRNEFFFGKKDAPSSTFITTLAALAYEDQARIPHETPLDLLLDIVHSLPLYFSREPVGHRLEEWRLDNPSTSRDNLASGMNTPAHQAAFWVWHAQLVGDIKDLVISIEDRAGFDILHKKIQRVFGDRAARAIQQNQLEHRNTERKAGTVTLLTASAVPMTIGSKSHNFFGKP</sequence>
<keyword evidence="3" id="KW-1185">Reference proteome</keyword>
<comment type="caution">
    <text evidence="2">The sequence shown here is derived from an EMBL/GenBank/DDBJ whole genome shotgun (WGS) entry which is preliminary data.</text>
</comment>
<protein>
    <submittedName>
        <fullName evidence="2">Nucleotidyltransferase</fullName>
    </submittedName>
</protein>
<proteinExistence type="predicted"/>
<evidence type="ECO:0000313" key="3">
    <source>
        <dbReference type="Proteomes" id="UP001596542"/>
    </source>
</evidence>
<dbReference type="CDD" id="cd05400">
    <property type="entry name" value="NT_2-5OAS_ClassI-CCAase"/>
    <property type="match status" value="1"/>
</dbReference>
<dbReference type="InterPro" id="IPR006116">
    <property type="entry name" value="NT_2-5OAS_ClassI-CCAase"/>
</dbReference>
<dbReference type="Pfam" id="PF18144">
    <property type="entry name" value="SMODS"/>
    <property type="match status" value="1"/>
</dbReference>
<dbReference type="EMBL" id="JBHTBU010000001">
    <property type="protein sequence ID" value="MFC7287432.1"/>
    <property type="molecule type" value="Genomic_DNA"/>
</dbReference>
<gene>
    <name evidence="2" type="ORF">ACFQPC_05215</name>
</gene>
<reference evidence="3" key="1">
    <citation type="journal article" date="2019" name="Int. J. Syst. Evol. Microbiol.">
        <title>The Global Catalogue of Microorganisms (GCM) 10K type strain sequencing project: providing services to taxonomists for standard genome sequencing and annotation.</title>
        <authorList>
            <consortium name="The Broad Institute Genomics Platform"/>
            <consortium name="The Broad Institute Genome Sequencing Center for Infectious Disease"/>
            <person name="Wu L."/>
            <person name="Ma J."/>
        </authorList>
    </citation>
    <scope>NUCLEOTIDE SEQUENCE [LARGE SCALE GENOMIC DNA]</scope>
    <source>
        <strain evidence="3">KACC 12508</strain>
    </source>
</reference>
<evidence type="ECO:0000256" key="1">
    <source>
        <dbReference type="ARBA" id="ARBA00023118"/>
    </source>
</evidence>
<organism evidence="2 3">
    <name type="scientific">Herminiimonas glaciei</name>
    <dbReference type="NCBI Taxonomy" id="523788"/>
    <lineage>
        <taxon>Bacteria</taxon>
        <taxon>Pseudomonadati</taxon>
        <taxon>Pseudomonadota</taxon>
        <taxon>Betaproteobacteria</taxon>
        <taxon>Burkholderiales</taxon>
        <taxon>Oxalobacteraceae</taxon>
        <taxon>Herminiimonas</taxon>
    </lineage>
</organism>
<name>A0ABW2I8Y5_9BURK</name>
<keyword evidence="1" id="KW-0051">Antiviral defense</keyword>
<evidence type="ECO:0000313" key="2">
    <source>
        <dbReference type="EMBL" id="MFC7287432.1"/>
    </source>
</evidence>